<reference evidence="3 4" key="1">
    <citation type="submission" date="2015-01" db="EMBL/GenBank/DDBJ databases">
        <title>Paenibacillus swuensis/DY6/whole genome sequencing.</title>
        <authorList>
            <person name="Kim M.K."/>
            <person name="Srinivasan S."/>
            <person name="Lee J.-J."/>
        </authorList>
    </citation>
    <scope>NUCLEOTIDE SEQUENCE [LARGE SCALE GENOMIC DNA]</scope>
    <source>
        <strain evidence="3 4">DY6</strain>
    </source>
</reference>
<dbReference type="EMBL" id="CP011388">
    <property type="protein sequence ID" value="ANE45251.1"/>
    <property type="molecule type" value="Genomic_DNA"/>
</dbReference>
<dbReference type="InterPro" id="IPR018891">
    <property type="entry name" value="AIPR_C"/>
</dbReference>
<evidence type="ECO:0000313" key="3">
    <source>
        <dbReference type="EMBL" id="ANE45251.1"/>
    </source>
</evidence>
<accession>A0A172TDY8</accession>
<gene>
    <name evidence="3" type="ORF">SY83_01680</name>
</gene>
<feature type="domain" description="Abortive phage infection protein C-terminal" evidence="1">
    <location>
        <begin position="241"/>
        <end position="565"/>
    </location>
</feature>
<dbReference type="OrthoDB" id="9806213at2"/>
<evidence type="ECO:0000259" key="2">
    <source>
        <dbReference type="Pfam" id="PF22879"/>
    </source>
</evidence>
<dbReference type="RefSeq" id="WP_068603652.1">
    <property type="nucleotide sequence ID" value="NZ_CP011388.1"/>
</dbReference>
<dbReference type="Pfam" id="PF22879">
    <property type="entry name" value="AIPR_N"/>
    <property type="match status" value="1"/>
</dbReference>
<dbReference type="AlphaFoldDB" id="A0A172TDY8"/>
<name>A0A172TDY8_9BACL</name>
<dbReference type="STRING" id="1178515.SY83_01680"/>
<dbReference type="PATRIC" id="fig|1178515.4.peg.312"/>
<protein>
    <submittedName>
        <fullName evidence="3">AIPR protein</fullName>
    </submittedName>
</protein>
<organism evidence="3 4">
    <name type="scientific">Paenibacillus swuensis</name>
    <dbReference type="NCBI Taxonomy" id="1178515"/>
    <lineage>
        <taxon>Bacteria</taxon>
        <taxon>Bacillati</taxon>
        <taxon>Bacillota</taxon>
        <taxon>Bacilli</taxon>
        <taxon>Bacillales</taxon>
        <taxon>Paenibacillaceae</taxon>
        <taxon>Paenibacillus</taxon>
    </lineage>
</organism>
<sequence>MDISTFRHDFLQDIRSTAATYGDGSCAAFVNIFSNYLTNAEVIPDFEASFYTGTGLRRRKIRVDGYSYDELDLTMNLVVADFIGDEADRTLTKTEAESLFELPLRFVEESLGNNLQSKIEVSTSASDLVDILINNKDRIRKYKILLYTDGFMSGKIESFSIKQLGNANVEFQIWDIERLYNVVLADFGRESIEINFKEFVPNGLPCLETDEVDNDHYKSFLSVIPGTILADIYDNFGAQLLEGNVRSFLSTKVSVNKKIRETILTSPKMFFAFNNGISATANVVEVESNTFGKFITRVSDFQIINGGQTTASLSNARYKDKANLDNISVQMKLTAINTGIDSTYDLMQKISRSSNSQNKVSDADFFSTHPYHVRMEQISRRLYAPAVGGAQHDTHWFYERARGQYLQAQMQMSKGERNKFLLQNPKAQLLSKTDLAKARNSWRCLPHTVSKGAQTNFTEFANKIDAEWSVSEESFNEKYFQDSVALYILFKHTESLVTKQPWYDQGYRANIVTYSIALLSHLIQRNYPKLTLDFNYIWNKQSINEVLTKQLIVITKEVFNSITSPSRGIANVTQWCKRDACWKAISDLDVEMLDELVTVLVAKDELKSEIKIAKKEQKVISGIEAQMKVVNLGADYWKQMKEFLNNNNMKLSILEGESLKIACLIPSKLPNQVHSQQLVNLIDKAKIEGWTA</sequence>
<dbReference type="Proteomes" id="UP000076927">
    <property type="component" value="Chromosome"/>
</dbReference>
<evidence type="ECO:0000313" key="4">
    <source>
        <dbReference type="Proteomes" id="UP000076927"/>
    </source>
</evidence>
<dbReference type="InterPro" id="IPR055101">
    <property type="entry name" value="AIPR_N"/>
</dbReference>
<proteinExistence type="predicted"/>
<feature type="domain" description="Abortive infection phage resistance protein N-terminal" evidence="2">
    <location>
        <begin position="29"/>
        <end position="181"/>
    </location>
</feature>
<keyword evidence="4" id="KW-1185">Reference proteome</keyword>
<dbReference type="KEGG" id="pswu:SY83_01680"/>
<evidence type="ECO:0000259" key="1">
    <source>
        <dbReference type="Pfam" id="PF10592"/>
    </source>
</evidence>
<dbReference type="Pfam" id="PF10592">
    <property type="entry name" value="AIPR"/>
    <property type="match status" value="1"/>
</dbReference>